<reference evidence="2" key="1">
    <citation type="submission" date="2023-04" db="EMBL/GenBank/DDBJ databases">
        <title>Black Yeasts Isolated from many extreme environments.</title>
        <authorList>
            <person name="Coleine C."/>
            <person name="Stajich J.E."/>
            <person name="Selbmann L."/>
        </authorList>
    </citation>
    <scope>NUCLEOTIDE SEQUENCE</scope>
    <source>
        <strain evidence="2">CCFEE 5312</strain>
    </source>
</reference>
<feature type="region of interest" description="Disordered" evidence="1">
    <location>
        <begin position="1"/>
        <end position="80"/>
    </location>
</feature>
<evidence type="ECO:0000313" key="2">
    <source>
        <dbReference type="EMBL" id="KAK3056969.1"/>
    </source>
</evidence>
<name>A0AAJ0LVE2_9PEZI</name>
<proteinExistence type="predicted"/>
<evidence type="ECO:0000256" key="1">
    <source>
        <dbReference type="SAM" id="MobiDB-lite"/>
    </source>
</evidence>
<keyword evidence="3" id="KW-1185">Reference proteome</keyword>
<gene>
    <name evidence="2" type="ORF">LTR09_002007</name>
</gene>
<dbReference type="Proteomes" id="UP001271007">
    <property type="component" value="Unassembled WGS sequence"/>
</dbReference>
<organism evidence="2 3">
    <name type="scientific">Extremus antarcticus</name>
    <dbReference type="NCBI Taxonomy" id="702011"/>
    <lineage>
        <taxon>Eukaryota</taxon>
        <taxon>Fungi</taxon>
        <taxon>Dikarya</taxon>
        <taxon>Ascomycota</taxon>
        <taxon>Pezizomycotina</taxon>
        <taxon>Dothideomycetes</taxon>
        <taxon>Dothideomycetidae</taxon>
        <taxon>Mycosphaerellales</taxon>
        <taxon>Extremaceae</taxon>
        <taxon>Extremus</taxon>
    </lineage>
</organism>
<protein>
    <submittedName>
        <fullName evidence="2">Uncharacterized protein</fullName>
    </submittedName>
</protein>
<sequence length="140" mass="15672">MSTLKSSENVAAGHGERSASAIAPKVRTGQSRTGTSSRTSPIASDTTARERSPSTSSTSSGRYPEEPPRPQSKKGVVLRDPWIEESPMETMEKYLTHTTHFGVDPELARKWYMFCFDKALRWQLLEEKDEPTEIAEMHSN</sequence>
<feature type="compositionally biased region" description="Low complexity" evidence="1">
    <location>
        <begin position="27"/>
        <end position="40"/>
    </location>
</feature>
<accession>A0AAJ0LVE2</accession>
<comment type="caution">
    <text evidence="2">The sequence shown here is derived from an EMBL/GenBank/DDBJ whole genome shotgun (WGS) entry which is preliminary data.</text>
</comment>
<evidence type="ECO:0000313" key="3">
    <source>
        <dbReference type="Proteomes" id="UP001271007"/>
    </source>
</evidence>
<dbReference type="EMBL" id="JAWDJX010000004">
    <property type="protein sequence ID" value="KAK3056969.1"/>
    <property type="molecule type" value="Genomic_DNA"/>
</dbReference>
<dbReference type="AlphaFoldDB" id="A0AAJ0LVE2"/>